<evidence type="ECO:0000256" key="8">
    <source>
        <dbReference type="SAM" id="Coils"/>
    </source>
</evidence>
<feature type="coiled-coil region" evidence="8">
    <location>
        <begin position="407"/>
        <end position="467"/>
    </location>
</feature>
<evidence type="ECO:0000256" key="3">
    <source>
        <dbReference type="ARBA" id="ARBA00012895"/>
    </source>
</evidence>
<accession>A0A8E6EYU2</accession>
<reference evidence="10" key="1">
    <citation type="submission" date="2021-05" db="EMBL/GenBank/DDBJ databases">
        <title>Complete genome sequence of the cellulolytic planctomycete Telmatocola sphagniphila SP2T and characterization of the first cellulase from planctomycetes.</title>
        <authorList>
            <person name="Rakitin A.L."/>
            <person name="Beletsky A.V."/>
            <person name="Naumoff D.G."/>
            <person name="Kulichevskaya I.S."/>
            <person name="Mardanov A.V."/>
            <person name="Ravin N.V."/>
            <person name="Dedysh S.N."/>
        </authorList>
    </citation>
    <scope>NUCLEOTIDE SEQUENCE</scope>
    <source>
        <strain evidence="10">SP2T</strain>
    </source>
</reference>
<dbReference type="InterPro" id="IPR013760">
    <property type="entry name" value="Topo_IIA-like_dom_sf"/>
</dbReference>
<evidence type="ECO:0000313" key="11">
    <source>
        <dbReference type="Proteomes" id="UP000676194"/>
    </source>
</evidence>
<dbReference type="GO" id="GO:0005737">
    <property type="term" value="C:cytoplasm"/>
    <property type="evidence" value="ECO:0007669"/>
    <property type="project" value="TreeGrafter"/>
</dbReference>
<feature type="active site" description="O-(5'-phospho-DNA)-tyrosine intermediate" evidence="7">
    <location>
        <position position="119"/>
    </location>
</feature>
<dbReference type="PROSITE" id="PS52040">
    <property type="entry name" value="TOPO_IIA"/>
    <property type="match status" value="1"/>
</dbReference>
<dbReference type="GO" id="GO:0003918">
    <property type="term" value="F:DNA topoisomerase type II (double strand cut, ATP-hydrolyzing) activity"/>
    <property type="evidence" value="ECO:0007669"/>
    <property type="project" value="UniProtKB-EC"/>
</dbReference>
<keyword evidence="4 7" id="KW-0799">Topoisomerase</keyword>
<dbReference type="GO" id="GO:0009330">
    <property type="term" value="C:DNA topoisomerase type II (double strand cut, ATP-hydrolyzing) complex"/>
    <property type="evidence" value="ECO:0007669"/>
    <property type="project" value="TreeGrafter"/>
</dbReference>
<keyword evidence="5 7" id="KW-0238">DNA-binding</keyword>
<evidence type="ECO:0000256" key="4">
    <source>
        <dbReference type="ARBA" id="ARBA00023029"/>
    </source>
</evidence>
<dbReference type="PANTHER" id="PTHR43493:SF5">
    <property type="entry name" value="DNA GYRASE SUBUNIT A, CHLOROPLASTIC_MITOCHONDRIAL"/>
    <property type="match status" value="1"/>
</dbReference>
<dbReference type="Gene3D" id="3.90.199.10">
    <property type="entry name" value="Topoisomerase II, domain 5"/>
    <property type="match status" value="1"/>
</dbReference>
<comment type="catalytic activity">
    <reaction evidence="1 7">
        <text>ATP-dependent breakage, passage and rejoining of double-stranded DNA.</text>
        <dbReference type="EC" id="5.6.2.2"/>
    </reaction>
</comment>
<keyword evidence="11" id="KW-1185">Reference proteome</keyword>
<dbReference type="Pfam" id="PF00521">
    <property type="entry name" value="DNA_topoisoIV"/>
    <property type="match status" value="1"/>
</dbReference>
<dbReference type="InterPro" id="IPR006691">
    <property type="entry name" value="GyrA/parC_rep"/>
</dbReference>
<dbReference type="KEGG" id="tsph:KIH39_03730"/>
<dbReference type="SMART" id="SM00434">
    <property type="entry name" value="TOP4c"/>
    <property type="match status" value="1"/>
</dbReference>
<dbReference type="Pfam" id="PF03989">
    <property type="entry name" value="DNA_gyraseA_C"/>
    <property type="match status" value="3"/>
</dbReference>
<dbReference type="InterPro" id="IPR013757">
    <property type="entry name" value="Topo_IIA_A_a_sf"/>
</dbReference>
<dbReference type="InterPro" id="IPR013758">
    <property type="entry name" value="Topo_IIA_A/C_ab"/>
</dbReference>
<dbReference type="Proteomes" id="UP000676194">
    <property type="component" value="Chromosome"/>
</dbReference>
<comment type="similarity">
    <text evidence="2">Belongs to the type II topoisomerase GyrA/ParC subunit family.</text>
</comment>
<name>A0A8E6EYU2_9BACT</name>
<evidence type="ECO:0000259" key="9">
    <source>
        <dbReference type="PROSITE" id="PS52040"/>
    </source>
</evidence>
<dbReference type="InterPro" id="IPR050220">
    <property type="entry name" value="Type_II_DNA_Topoisomerases"/>
</dbReference>
<dbReference type="SUPFAM" id="SSF101904">
    <property type="entry name" value="GyrA/ParC C-terminal domain-like"/>
    <property type="match status" value="1"/>
</dbReference>
<dbReference type="AlphaFoldDB" id="A0A8E6EYU2"/>
<organism evidence="10 11">
    <name type="scientific">Telmatocola sphagniphila</name>
    <dbReference type="NCBI Taxonomy" id="1123043"/>
    <lineage>
        <taxon>Bacteria</taxon>
        <taxon>Pseudomonadati</taxon>
        <taxon>Planctomycetota</taxon>
        <taxon>Planctomycetia</taxon>
        <taxon>Gemmatales</taxon>
        <taxon>Gemmataceae</taxon>
    </lineage>
</organism>
<evidence type="ECO:0000256" key="6">
    <source>
        <dbReference type="ARBA" id="ARBA00023235"/>
    </source>
</evidence>
<dbReference type="EMBL" id="CP074694">
    <property type="protein sequence ID" value="QVL33038.1"/>
    <property type="molecule type" value="Genomic_DNA"/>
</dbReference>
<dbReference type="Gene3D" id="1.10.268.10">
    <property type="entry name" value="Topoisomerase, domain 3"/>
    <property type="match status" value="1"/>
</dbReference>
<gene>
    <name evidence="10" type="ORF">KIH39_03730</name>
</gene>
<dbReference type="EC" id="5.6.2.2" evidence="3"/>
<dbReference type="GO" id="GO:0005524">
    <property type="term" value="F:ATP binding"/>
    <property type="evidence" value="ECO:0007669"/>
    <property type="project" value="InterPro"/>
</dbReference>
<keyword evidence="8" id="KW-0175">Coiled coil</keyword>
<dbReference type="InterPro" id="IPR035516">
    <property type="entry name" value="Gyrase/topoIV_suA_C"/>
</dbReference>
<evidence type="ECO:0000313" key="10">
    <source>
        <dbReference type="EMBL" id="QVL33038.1"/>
    </source>
</evidence>
<keyword evidence="6 7" id="KW-0413">Isomerase</keyword>
<evidence type="ECO:0000256" key="1">
    <source>
        <dbReference type="ARBA" id="ARBA00000185"/>
    </source>
</evidence>
<proteinExistence type="inferred from homology"/>
<evidence type="ECO:0000256" key="5">
    <source>
        <dbReference type="ARBA" id="ARBA00023125"/>
    </source>
</evidence>
<evidence type="ECO:0000256" key="2">
    <source>
        <dbReference type="ARBA" id="ARBA00008263"/>
    </source>
</evidence>
<sequence length="790" mass="88048">MPESIPISIAKETQERYLRYALSVITSRALPDVRDGLKPVQRRILYAMQHELRLDFENKAKKCASIVGDVMGKYHPHGDSAIYEALVRMAQNWMMLVPLVHGQGNFGSIMGDSPGAFRYTEAKLAKAASYLMRELRQETVPLRYTFDNEHMEPVVLPAEFPNLLVNGSSGIAVGMATNIPPHNLGEVIRAAILLIDQPDASTAVIMDKIKGPDFPKGGKIISDRTTLRKIYECGNGSIKVQGEWKLEGAGTKKPQIVITSIPYAVNAGKLEGDIGAIIEARKLPQALGVTDESNEKDGFRITIDLKPDADPAMVMAYLYKNTQLQDTFSFNLTCLVPNESGSLIPRQITLKEMLQHFLDFRFDTVKKRFEYELRILKRRIHILEGFRIIFNALDEAIKIIRNSTGKKDAAEKLIARFELDADQTEAILESQLYKIATMEIQKILDELREKKKEAKRIQEILDSKTKLWGVIKDEMRILEETMGERRRTRMASDEDVLEFDEEAYIVRENTNLVLTRDGWIKRVGRLASIETTRVREGDEVIAVVPGSTLDHAVFFADDGTAYTMRMNEIPASSGYGEPITKFFKLDDQVKIVGAETTDPRFVPEETKPESKQDPAGPYLLSVTSAGYTLRTPFAPFRQASTKAGRRYVRLEEKDKVVMARVLRDEESIFLASANGHVIHFEINQINILSGAGKGVMGIKLADGDTCIGGALVGNRHDALTVETSGGITKEFRRGANPIVSRGGKGVEVVKRATLVKINPPPIDLVDWEVIGEPGDVKSKSGKNGQGKLFD</sequence>
<dbReference type="Gene3D" id="3.30.1360.40">
    <property type="match status" value="1"/>
</dbReference>
<evidence type="ECO:0000256" key="7">
    <source>
        <dbReference type="PROSITE-ProRule" id="PRU01384"/>
    </source>
</evidence>
<dbReference type="NCBIfam" id="NF004044">
    <property type="entry name" value="PRK05561.1"/>
    <property type="match status" value="1"/>
</dbReference>
<feature type="domain" description="Topo IIA-type catalytic" evidence="9">
    <location>
        <begin position="30"/>
        <end position="502"/>
    </location>
</feature>
<dbReference type="Gene3D" id="2.120.10.90">
    <property type="entry name" value="DNA gyrase/topoisomerase IV, subunit A, C-terminal"/>
    <property type="match status" value="1"/>
</dbReference>
<dbReference type="InterPro" id="IPR002205">
    <property type="entry name" value="Topo_IIA_dom_A"/>
</dbReference>
<dbReference type="SUPFAM" id="SSF56719">
    <property type="entry name" value="Type II DNA topoisomerase"/>
    <property type="match status" value="1"/>
</dbReference>
<protein>
    <recommendedName>
        <fullName evidence="3">DNA topoisomerase (ATP-hydrolyzing)</fullName>
        <ecNumber evidence="3">5.6.2.2</ecNumber>
    </recommendedName>
</protein>
<dbReference type="CDD" id="cd00187">
    <property type="entry name" value="TOP4c"/>
    <property type="match status" value="1"/>
</dbReference>
<dbReference type="GO" id="GO:0003677">
    <property type="term" value="F:DNA binding"/>
    <property type="evidence" value="ECO:0007669"/>
    <property type="project" value="UniProtKB-UniRule"/>
</dbReference>
<dbReference type="RefSeq" id="WP_213497928.1">
    <property type="nucleotide sequence ID" value="NZ_CP074694.1"/>
</dbReference>
<dbReference type="GO" id="GO:0006265">
    <property type="term" value="P:DNA topological change"/>
    <property type="evidence" value="ECO:0007669"/>
    <property type="project" value="UniProtKB-UniRule"/>
</dbReference>
<dbReference type="PANTHER" id="PTHR43493">
    <property type="entry name" value="DNA GYRASE/TOPOISOMERASE SUBUNIT A"/>
    <property type="match status" value="1"/>
</dbReference>